<keyword evidence="4" id="KW-0813">Transport</keyword>
<proteinExistence type="inferred from homology"/>
<dbReference type="InterPro" id="IPR027417">
    <property type="entry name" value="P-loop_NTPase"/>
</dbReference>
<keyword evidence="13" id="KW-1006">Bacterial flagellum protein export</keyword>
<comment type="catalytic activity">
    <reaction evidence="16">
        <text>ATP + H2O + cellular proteinSide 1 = ADP + phosphate + cellular proteinSide 2.</text>
        <dbReference type="EC" id="7.4.2.8"/>
    </reaction>
</comment>
<evidence type="ECO:0000256" key="5">
    <source>
        <dbReference type="ARBA" id="ARBA00022490"/>
    </source>
</evidence>
<keyword evidence="7" id="KW-0375">Hydrogen ion transport</keyword>
<keyword evidence="12" id="KW-0406">Ion transport</keyword>
<keyword evidence="19" id="KW-1185">Reference proteome</keyword>
<evidence type="ECO:0000256" key="11">
    <source>
        <dbReference type="ARBA" id="ARBA00022967"/>
    </source>
</evidence>
<dbReference type="InterPro" id="IPR050053">
    <property type="entry name" value="ATPase_alpha/beta_chains"/>
</dbReference>
<evidence type="ECO:0000256" key="14">
    <source>
        <dbReference type="ARBA" id="ARBA00023310"/>
    </source>
</evidence>
<keyword evidence="8" id="KW-1005">Bacterial flagellum biogenesis</keyword>
<evidence type="ECO:0000256" key="8">
    <source>
        <dbReference type="ARBA" id="ARBA00022795"/>
    </source>
</evidence>
<dbReference type="GO" id="GO:0008564">
    <property type="term" value="F:protein-exporting ATPase activity"/>
    <property type="evidence" value="ECO:0007669"/>
    <property type="project" value="UniProtKB-EC"/>
</dbReference>
<dbReference type="InterPro" id="IPR005714">
    <property type="entry name" value="ATPase_T3SS_FliI/YscN"/>
</dbReference>
<evidence type="ECO:0000256" key="10">
    <source>
        <dbReference type="ARBA" id="ARBA00022927"/>
    </source>
</evidence>
<comment type="subcellular location">
    <subcellularLocation>
        <location evidence="1">Cytoplasm</location>
    </subcellularLocation>
</comment>
<dbReference type="GO" id="GO:0044781">
    <property type="term" value="P:bacterial-type flagellum organization"/>
    <property type="evidence" value="ECO:0007669"/>
    <property type="project" value="UniProtKB-KW"/>
</dbReference>
<dbReference type="InterPro" id="IPR003593">
    <property type="entry name" value="AAA+_ATPase"/>
</dbReference>
<dbReference type="InterPro" id="IPR004100">
    <property type="entry name" value="ATPase_F1/V1/A1_a/bsu_N"/>
</dbReference>
<dbReference type="FunFam" id="3.40.50.12240:FF:000002">
    <property type="entry name" value="Flagellum-specific ATP synthase FliI"/>
    <property type="match status" value="1"/>
</dbReference>
<dbReference type="GO" id="GO:0005737">
    <property type="term" value="C:cytoplasm"/>
    <property type="evidence" value="ECO:0007669"/>
    <property type="project" value="UniProtKB-SubCell"/>
</dbReference>
<evidence type="ECO:0000256" key="6">
    <source>
        <dbReference type="ARBA" id="ARBA00022741"/>
    </source>
</evidence>
<dbReference type="RefSeq" id="WP_148340506.1">
    <property type="nucleotide sequence ID" value="NZ_LR699120.1"/>
</dbReference>
<dbReference type="NCBIfam" id="TIGR01026">
    <property type="entry name" value="fliI_yscN"/>
    <property type="match status" value="1"/>
</dbReference>
<dbReference type="PANTHER" id="PTHR15184">
    <property type="entry name" value="ATP SYNTHASE"/>
    <property type="match status" value="1"/>
</dbReference>
<dbReference type="PROSITE" id="PS00152">
    <property type="entry name" value="ATPASE_ALPHA_BETA"/>
    <property type="match status" value="1"/>
</dbReference>
<dbReference type="PANTHER" id="PTHR15184:SF81">
    <property type="entry name" value="FLAGELLUM-SPECIFIC ATP SYNTHASE"/>
    <property type="match status" value="1"/>
</dbReference>
<dbReference type="InterPro" id="IPR040627">
    <property type="entry name" value="T3SS_ATPase_C"/>
</dbReference>
<dbReference type="InterPro" id="IPR000194">
    <property type="entry name" value="ATPase_F1/V1/A1_a/bsu_nucl-bd"/>
</dbReference>
<dbReference type="CDD" id="cd01136">
    <property type="entry name" value="ATPase_flagellum-secretory_path_III"/>
    <property type="match status" value="1"/>
</dbReference>
<feature type="domain" description="AAA+ ATPase" evidence="17">
    <location>
        <begin position="166"/>
        <end position="349"/>
    </location>
</feature>
<keyword evidence="11" id="KW-1278">Translocase</keyword>
<evidence type="ECO:0000313" key="18">
    <source>
        <dbReference type="EMBL" id="VVC77110.1"/>
    </source>
</evidence>
<evidence type="ECO:0000256" key="16">
    <source>
        <dbReference type="ARBA" id="ARBA00034006"/>
    </source>
</evidence>
<dbReference type="EMBL" id="LR699120">
    <property type="protein sequence ID" value="VVC77110.1"/>
    <property type="molecule type" value="Genomic_DNA"/>
</dbReference>
<evidence type="ECO:0000256" key="13">
    <source>
        <dbReference type="ARBA" id="ARBA00023225"/>
    </source>
</evidence>
<accession>A0A5E4PJB4</accession>
<sequence length="451" mass="48636">MIDLFNKKSVMEHLRKMANAAENNPSATVAGSIVRISGSKLEAAGISVPMGTICAVVISPVKSINAEVIGFSESVTYLMAIEDTFGIKQGTPVIPLVRAHSARVGMSLLGRVIDASGNPIDGKGVIESDEYYPLTAQAINPLARKRISEPLDVGIRVINSLLTVGKGQRLGIFAGSGVGKSVLLGMMSRFTRADIAVVGLIGERGREVKEFIEENLGENGLAKSVVIASPADTSPIMRVNGAALAMAIAEYYRDKGFDVLLILDSLTRYAQAQREISLTAGELPATKGYTPSVFARLAQLVERSGNGIDGTGSITAFYTVLVEGDDQHDPIADHARSILDGHIFLSRHLADAGHYPAIDIEKSVSRVMPAIATEQQLNCAVRFKKLYSAYSKNREIVNVGMYQHGADPVIDESLRYRDAMEKFLKQGMNESADYHTSSQQLETVFSQAAYR</sequence>
<dbReference type="GO" id="GO:0030257">
    <property type="term" value="C:type III protein secretion system complex"/>
    <property type="evidence" value="ECO:0007669"/>
    <property type="project" value="InterPro"/>
</dbReference>
<dbReference type="SMART" id="SM00382">
    <property type="entry name" value="AAA"/>
    <property type="match status" value="1"/>
</dbReference>
<dbReference type="Pfam" id="PF02874">
    <property type="entry name" value="ATP-synt_ab_N"/>
    <property type="match status" value="1"/>
</dbReference>
<dbReference type="AlphaFoldDB" id="A0A5E4PJB4"/>
<evidence type="ECO:0000313" key="19">
    <source>
        <dbReference type="Proteomes" id="UP000324194"/>
    </source>
</evidence>
<dbReference type="Pfam" id="PF18269">
    <property type="entry name" value="T3SS_ATPase_C"/>
    <property type="match status" value="1"/>
</dbReference>
<evidence type="ECO:0000256" key="2">
    <source>
        <dbReference type="ARBA" id="ARBA00012473"/>
    </source>
</evidence>
<evidence type="ECO:0000256" key="3">
    <source>
        <dbReference type="ARBA" id="ARBA00020580"/>
    </source>
</evidence>
<dbReference type="EC" id="7.1.2.2" evidence="2"/>
<organism evidence="18 19">
    <name type="scientific">Aquicella siphonis</name>
    <dbReference type="NCBI Taxonomy" id="254247"/>
    <lineage>
        <taxon>Bacteria</taxon>
        <taxon>Pseudomonadati</taxon>
        <taxon>Pseudomonadota</taxon>
        <taxon>Gammaproteobacteria</taxon>
        <taxon>Legionellales</taxon>
        <taxon>Coxiellaceae</taxon>
        <taxon>Aquicella</taxon>
    </lineage>
</organism>
<evidence type="ECO:0000256" key="4">
    <source>
        <dbReference type="ARBA" id="ARBA00022448"/>
    </source>
</evidence>
<keyword evidence="10" id="KW-0653">Protein transport</keyword>
<keyword evidence="5" id="KW-0963">Cytoplasm</keyword>
<dbReference type="GO" id="GO:0046933">
    <property type="term" value="F:proton-transporting ATP synthase activity, rotational mechanism"/>
    <property type="evidence" value="ECO:0007669"/>
    <property type="project" value="TreeGrafter"/>
</dbReference>
<evidence type="ECO:0000256" key="9">
    <source>
        <dbReference type="ARBA" id="ARBA00022840"/>
    </source>
</evidence>
<dbReference type="Proteomes" id="UP000324194">
    <property type="component" value="Chromosome 2"/>
</dbReference>
<evidence type="ECO:0000256" key="15">
    <source>
        <dbReference type="ARBA" id="ARBA00024342"/>
    </source>
</evidence>
<evidence type="ECO:0000259" key="17">
    <source>
        <dbReference type="SMART" id="SM00382"/>
    </source>
</evidence>
<dbReference type="GO" id="GO:0016887">
    <property type="term" value="F:ATP hydrolysis activity"/>
    <property type="evidence" value="ECO:0007669"/>
    <property type="project" value="InterPro"/>
</dbReference>
<protein>
    <recommendedName>
        <fullName evidence="3">Flagellum-specific ATP synthase</fullName>
        <ecNumber evidence="2">7.1.2.2</ecNumber>
    </recommendedName>
</protein>
<evidence type="ECO:0000256" key="12">
    <source>
        <dbReference type="ARBA" id="ARBA00023065"/>
    </source>
</evidence>
<keyword evidence="14" id="KW-0066">ATP synthesis</keyword>
<dbReference type="GO" id="GO:0030254">
    <property type="term" value="P:protein secretion by the type III secretion system"/>
    <property type="evidence" value="ECO:0007669"/>
    <property type="project" value="InterPro"/>
</dbReference>
<dbReference type="InterPro" id="IPR020003">
    <property type="entry name" value="ATPase_a/bsu_AS"/>
</dbReference>
<dbReference type="SUPFAM" id="SSF52540">
    <property type="entry name" value="P-loop containing nucleoside triphosphate hydrolases"/>
    <property type="match status" value="1"/>
</dbReference>
<dbReference type="GO" id="GO:0005524">
    <property type="term" value="F:ATP binding"/>
    <property type="evidence" value="ECO:0007669"/>
    <property type="project" value="UniProtKB-KW"/>
</dbReference>
<comment type="similarity">
    <text evidence="15">Belongs to the ATPase alpha/beta chains family. T3SS ATPase subfamily.</text>
</comment>
<reference evidence="18 19" key="1">
    <citation type="submission" date="2019-08" db="EMBL/GenBank/DDBJ databases">
        <authorList>
            <person name="Guy L."/>
        </authorList>
    </citation>
    <scope>NUCLEOTIDE SEQUENCE [LARGE SCALE GENOMIC DNA]</scope>
    <source>
        <strain evidence="18 19">SGT-108</strain>
    </source>
</reference>
<gene>
    <name evidence="18" type="primary">fliI</name>
    <name evidence="18" type="ORF">AQUSIP_24370</name>
</gene>
<keyword evidence="6" id="KW-0547">Nucleotide-binding</keyword>
<keyword evidence="9" id="KW-0067">ATP-binding</keyword>
<evidence type="ECO:0000256" key="7">
    <source>
        <dbReference type="ARBA" id="ARBA00022781"/>
    </source>
</evidence>
<dbReference type="Gene3D" id="3.40.50.12240">
    <property type="match status" value="1"/>
</dbReference>
<dbReference type="OrthoDB" id="9148544at2"/>
<dbReference type="Pfam" id="PF00006">
    <property type="entry name" value="ATP-synt_ab"/>
    <property type="match status" value="1"/>
</dbReference>
<dbReference type="CDD" id="cd18117">
    <property type="entry name" value="ATP-synt_flagellum-secretory_path_III_N"/>
    <property type="match status" value="1"/>
</dbReference>
<name>A0A5E4PJB4_9COXI</name>
<evidence type="ECO:0000256" key="1">
    <source>
        <dbReference type="ARBA" id="ARBA00004496"/>
    </source>
</evidence>
<dbReference type="KEGG" id="asip:AQUSIP_24370"/>